<dbReference type="SUPFAM" id="SSF56601">
    <property type="entry name" value="beta-lactamase/transpeptidase-like"/>
    <property type="match status" value="1"/>
</dbReference>
<keyword evidence="7 10" id="KW-0472">Membrane</keyword>
<evidence type="ECO:0000313" key="13">
    <source>
        <dbReference type="EMBL" id="KRO40682.1"/>
    </source>
</evidence>
<keyword evidence="10" id="KW-0812">Transmembrane</keyword>
<dbReference type="InterPro" id="IPR001460">
    <property type="entry name" value="PCN-bd_Tpept"/>
</dbReference>
<evidence type="ECO:0000256" key="10">
    <source>
        <dbReference type="SAM" id="Phobius"/>
    </source>
</evidence>
<dbReference type="EMBL" id="LIAV01000076">
    <property type="protein sequence ID" value="KRO40682.1"/>
    <property type="molecule type" value="Genomic_DNA"/>
</dbReference>
<dbReference type="GO" id="GO:0046677">
    <property type="term" value="P:response to antibiotic"/>
    <property type="evidence" value="ECO:0007669"/>
    <property type="project" value="UniProtKB-KW"/>
</dbReference>
<keyword evidence="10" id="KW-1133">Transmembrane helix</keyword>
<proteinExistence type="inferred from homology"/>
<keyword evidence="6" id="KW-0378">Hydrolase</keyword>
<dbReference type="Pfam" id="PF03717">
    <property type="entry name" value="PBP_dimer"/>
    <property type="match status" value="1"/>
</dbReference>
<comment type="subcellular location">
    <subcellularLocation>
        <location evidence="2">Membrane</location>
    </subcellularLocation>
</comment>
<evidence type="ECO:0000256" key="2">
    <source>
        <dbReference type="ARBA" id="ARBA00004370"/>
    </source>
</evidence>
<comment type="caution">
    <text evidence="13">The sequence shown here is derived from an EMBL/GenBank/DDBJ whole genome shotgun (WGS) entry which is preliminary data.</text>
</comment>
<feature type="domain" description="Penicillin-binding protein transpeptidase" evidence="11">
    <location>
        <begin position="273"/>
        <end position="605"/>
    </location>
</feature>
<comment type="similarity">
    <text evidence="3">Belongs to the class-D beta-lactamase family.</text>
</comment>
<protein>
    <recommendedName>
        <fullName evidence="9">Penicillin-binding protein 2</fullName>
        <ecNumber evidence="9">3.4.16.4</ecNumber>
    </recommendedName>
</protein>
<dbReference type="PANTHER" id="PTHR30627:SF6">
    <property type="entry name" value="BETA-LACTAMASE YBXI-RELATED"/>
    <property type="match status" value="1"/>
</dbReference>
<dbReference type="InterPro" id="IPR017790">
    <property type="entry name" value="Penicillin-binding_protein_2"/>
</dbReference>
<feature type="transmembrane region" description="Helical" evidence="10">
    <location>
        <begin position="17"/>
        <end position="38"/>
    </location>
</feature>
<dbReference type="Gene3D" id="3.90.1310.10">
    <property type="entry name" value="Penicillin-binding protein 2a (Domain 2)"/>
    <property type="match status" value="1"/>
</dbReference>
<dbReference type="Proteomes" id="UP000050874">
    <property type="component" value="Unassembled WGS sequence"/>
</dbReference>
<feature type="domain" description="Penicillin-binding protein dimerisation" evidence="12">
    <location>
        <begin position="60"/>
        <end position="237"/>
    </location>
</feature>
<sequence length="612" mass="67866">MIFEERQVEKNNFSSRAIFIFLFIGLSFLVVLNQVFLLQVSSYSDYELAALNNKTYSVPIQPLRGEIFDRNGHGIVRNIKTFDLITKPSSIDDVESFLQLIKPVIHLSESEATQYLEKFKEKAFVNKELVLKKNLSSEEIARFGVRRFAFKDAFIGERYRRMSDHPKIFSHVLGYTSRTGDRDGLLLNMPRSHWQDTELVYANGLIQGVTGLEQTYNQMLSGTYGKTVYEINSRGQLGKVLEVEPAVPGEDIYTHLDISAQMSAAKAFGSRKGGVVAIDLESGGINVLFSAPSYSINKLANGMTAAEFQEIITNPSKPFFNRALQGRYPPASTIKPAIAMFGLTKKLVRWEEEIDDPGFFMLPENGRIYRGWNKGGHKNVNLKKALLVSSNTYFFKLAYQSDMQELASYLASFGFGAKVCGDCFDEDGAFLPTPDWKYNNLNIPWFTGDTVNIGVGQGYMVATPMQLANYASILANKGRAVTPSIVQLALSDGVIQNNDQVLLDNKDWINLHDALTGVIESDLGTARSIRDLKNFKVAGKSGTAELVSLDSKEAYQDLRGSELLRDHSIIIAFGPMPNPKYAVSVVIENGESGGAVAGPVAIEVLKSLLNEQ</sequence>
<dbReference type="GO" id="GO:0009252">
    <property type="term" value="P:peptidoglycan biosynthetic process"/>
    <property type="evidence" value="ECO:0007669"/>
    <property type="project" value="UniProtKB-UniRule"/>
</dbReference>
<keyword evidence="5" id="KW-0732">Signal</keyword>
<dbReference type="InterPro" id="IPR036138">
    <property type="entry name" value="PBP_dimer_sf"/>
</dbReference>
<dbReference type="AlphaFoldDB" id="A0A0R2PYT8"/>
<reference evidence="14" key="1">
    <citation type="submission" date="2015-10" db="EMBL/GenBank/DDBJ databases">
        <title>Metagenome-Assembled Genomes uncover a global brackish microbiome.</title>
        <authorList>
            <person name="Hugerth L.W."/>
            <person name="Larsson J."/>
            <person name="Alneberg J."/>
            <person name="Lindh M.V."/>
            <person name="Legrand C."/>
            <person name="Pinhassi J."/>
            <person name="Andersson A."/>
        </authorList>
    </citation>
    <scope>NUCLEOTIDE SEQUENCE [LARGE SCALE GENOMIC DNA]</scope>
</reference>
<evidence type="ECO:0000256" key="6">
    <source>
        <dbReference type="ARBA" id="ARBA00022801"/>
    </source>
</evidence>
<dbReference type="InterPro" id="IPR050515">
    <property type="entry name" value="Beta-lactam/transpept"/>
</dbReference>
<name>A0A0R2PYT8_9GAMM</name>
<dbReference type="PANTHER" id="PTHR30627">
    <property type="entry name" value="PEPTIDOGLYCAN D,D-TRANSPEPTIDASE"/>
    <property type="match status" value="1"/>
</dbReference>
<keyword evidence="8" id="KW-0046">Antibiotic resistance</keyword>
<dbReference type="Pfam" id="PF00905">
    <property type="entry name" value="Transpeptidase"/>
    <property type="match status" value="1"/>
</dbReference>
<keyword evidence="4" id="KW-0645">Protease</keyword>
<dbReference type="GO" id="GO:0009002">
    <property type="term" value="F:serine-type D-Ala-D-Ala carboxypeptidase activity"/>
    <property type="evidence" value="ECO:0007669"/>
    <property type="project" value="UniProtKB-EC"/>
</dbReference>
<organism evidence="13 14">
    <name type="scientific">SAR86 cluster bacterium BACL1 MAG-120920-bin57</name>
    <dbReference type="NCBI Taxonomy" id="1655571"/>
    <lineage>
        <taxon>Bacteria</taxon>
        <taxon>Pseudomonadati</taxon>
        <taxon>Pseudomonadota</taxon>
        <taxon>Gammaproteobacteria</taxon>
        <taxon>SAR86 cluster</taxon>
    </lineage>
</organism>
<evidence type="ECO:0000256" key="7">
    <source>
        <dbReference type="ARBA" id="ARBA00023136"/>
    </source>
</evidence>
<gene>
    <name evidence="13" type="ORF">ABR63_00315</name>
</gene>
<evidence type="ECO:0000259" key="11">
    <source>
        <dbReference type="Pfam" id="PF00905"/>
    </source>
</evidence>
<evidence type="ECO:0000256" key="1">
    <source>
        <dbReference type="ARBA" id="ARBA00001526"/>
    </source>
</evidence>
<dbReference type="GO" id="GO:0008800">
    <property type="term" value="F:beta-lactamase activity"/>
    <property type="evidence" value="ECO:0007669"/>
    <property type="project" value="UniProtKB-EC"/>
</dbReference>
<dbReference type="Gene3D" id="3.40.710.10">
    <property type="entry name" value="DD-peptidase/beta-lactamase superfamily"/>
    <property type="match status" value="1"/>
</dbReference>
<evidence type="ECO:0000313" key="14">
    <source>
        <dbReference type="Proteomes" id="UP000050874"/>
    </source>
</evidence>
<dbReference type="NCBIfam" id="TIGR03423">
    <property type="entry name" value="pbp2_mrdA"/>
    <property type="match status" value="1"/>
</dbReference>
<comment type="catalytic activity">
    <reaction evidence="1">
        <text>a beta-lactam + H2O = a substituted beta-amino acid</text>
        <dbReference type="Rhea" id="RHEA:20401"/>
        <dbReference type="ChEBI" id="CHEBI:15377"/>
        <dbReference type="ChEBI" id="CHEBI:35627"/>
        <dbReference type="ChEBI" id="CHEBI:140347"/>
        <dbReference type="EC" id="3.5.2.6"/>
    </reaction>
</comment>
<dbReference type="GO" id="GO:0008658">
    <property type="term" value="F:penicillin binding"/>
    <property type="evidence" value="ECO:0007669"/>
    <property type="project" value="UniProtKB-UniRule"/>
</dbReference>
<keyword evidence="4" id="KW-0121">Carboxypeptidase</keyword>
<dbReference type="GO" id="GO:0005886">
    <property type="term" value="C:plasma membrane"/>
    <property type="evidence" value="ECO:0007669"/>
    <property type="project" value="TreeGrafter"/>
</dbReference>
<dbReference type="InterPro" id="IPR012338">
    <property type="entry name" value="Beta-lactam/transpept-like"/>
</dbReference>
<evidence type="ECO:0000256" key="3">
    <source>
        <dbReference type="ARBA" id="ARBA00007898"/>
    </source>
</evidence>
<dbReference type="GO" id="GO:0071555">
    <property type="term" value="P:cell wall organization"/>
    <property type="evidence" value="ECO:0007669"/>
    <property type="project" value="TreeGrafter"/>
</dbReference>
<dbReference type="InterPro" id="IPR005311">
    <property type="entry name" value="PBP_dimer"/>
</dbReference>
<accession>A0A0R2PYT8</accession>
<evidence type="ECO:0000256" key="4">
    <source>
        <dbReference type="ARBA" id="ARBA00022645"/>
    </source>
</evidence>
<evidence type="ECO:0000259" key="12">
    <source>
        <dbReference type="Pfam" id="PF03717"/>
    </source>
</evidence>
<evidence type="ECO:0000256" key="8">
    <source>
        <dbReference type="ARBA" id="ARBA00023251"/>
    </source>
</evidence>
<evidence type="ECO:0000256" key="5">
    <source>
        <dbReference type="ARBA" id="ARBA00022729"/>
    </source>
</evidence>
<dbReference type="EC" id="3.4.16.4" evidence="9"/>
<evidence type="ECO:0000256" key="9">
    <source>
        <dbReference type="NCBIfam" id="TIGR03423"/>
    </source>
</evidence>
<dbReference type="SUPFAM" id="SSF56519">
    <property type="entry name" value="Penicillin binding protein dimerisation domain"/>
    <property type="match status" value="1"/>
</dbReference>